<dbReference type="GO" id="GO:0006397">
    <property type="term" value="P:mRNA processing"/>
    <property type="evidence" value="ECO:0007669"/>
    <property type="project" value="UniProtKB-KW"/>
</dbReference>
<evidence type="ECO:0000256" key="3">
    <source>
        <dbReference type="ARBA" id="ARBA00022741"/>
    </source>
</evidence>
<feature type="compositionally biased region" description="Gly residues" evidence="9">
    <location>
        <begin position="430"/>
        <end position="446"/>
    </location>
</feature>
<evidence type="ECO:0000256" key="2">
    <source>
        <dbReference type="ARBA" id="ARBA00022679"/>
    </source>
</evidence>
<evidence type="ECO:0000256" key="4">
    <source>
        <dbReference type="ARBA" id="ARBA00022840"/>
    </source>
</evidence>
<dbReference type="GO" id="GO:0005524">
    <property type="term" value="F:ATP binding"/>
    <property type="evidence" value="ECO:0007669"/>
    <property type="project" value="UniProtKB-UniRule"/>
</dbReference>
<dbReference type="InterPro" id="IPR002646">
    <property type="entry name" value="PolA_pol_head_dom"/>
</dbReference>
<accession>A0A157LCP2</accession>
<evidence type="ECO:0000313" key="14">
    <source>
        <dbReference type="Proteomes" id="UP000077037"/>
    </source>
</evidence>
<evidence type="ECO:0000256" key="5">
    <source>
        <dbReference type="ARBA" id="ARBA00022884"/>
    </source>
</evidence>
<dbReference type="NCBIfam" id="TIGR01942">
    <property type="entry name" value="pcnB"/>
    <property type="match status" value="1"/>
</dbReference>
<dbReference type="GO" id="GO:0003723">
    <property type="term" value="F:RNA binding"/>
    <property type="evidence" value="ECO:0007669"/>
    <property type="project" value="UniProtKB-UniRule"/>
</dbReference>
<evidence type="ECO:0000256" key="9">
    <source>
        <dbReference type="SAM" id="MobiDB-lite"/>
    </source>
</evidence>
<dbReference type="Pfam" id="PF01743">
    <property type="entry name" value="PolyA_pol"/>
    <property type="match status" value="1"/>
</dbReference>
<dbReference type="PANTHER" id="PTHR43051">
    <property type="entry name" value="POLYNUCLEOTIDE ADENYLYLTRANSFERASE FAMILY PROTEIN"/>
    <property type="match status" value="1"/>
</dbReference>
<dbReference type="Pfam" id="PF12627">
    <property type="entry name" value="PolyA_pol_RNAbd"/>
    <property type="match status" value="1"/>
</dbReference>
<dbReference type="InterPro" id="IPR052191">
    <property type="entry name" value="tRNA_ntf/polyA_polymerase_I"/>
</dbReference>
<dbReference type="InterPro" id="IPR010206">
    <property type="entry name" value="PolA_pol_I"/>
</dbReference>
<keyword evidence="6 7" id="KW-0804">Transcription</keyword>
<evidence type="ECO:0000259" key="10">
    <source>
        <dbReference type="Pfam" id="PF01743"/>
    </source>
</evidence>
<dbReference type="InterPro" id="IPR025866">
    <property type="entry name" value="PolyA_pol_arg_C_dom"/>
</dbReference>
<dbReference type="Proteomes" id="UP000077037">
    <property type="component" value="Unassembled WGS sequence"/>
</dbReference>
<comment type="catalytic activity">
    <reaction evidence="7">
        <text>RNA(n) + ATP = RNA(n)-3'-adenine ribonucleotide + diphosphate</text>
        <dbReference type="Rhea" id="RHEA:11332"/>
        <dbReference type="Rhea" id="RHEA-COMP:14527"/>
        <dbReference type="Rhea" id="RHEA-COMP:17347"/>
        <dbReference type="ChEBI" id="CHEBI:30616"/>
        <dbReference type="ChEBI" id="CHEBI:33019"/>
        <dbReference type="ChEBI" id="CHEBI:140395"/>
        <dbReference type="ChEBI" id="CHEBI:173115"/>
        <dbReference type="EC" id="2.7.7.19"/>
    </reaction>
</comment>
<keyword evidence="4 7" id="KW-0067">ATP-binding</keyword>
<feature type="domain" description="Polymerase A arginine-rich C-terminal" evidence="11">
    <location>
        <begin position="320"/>
        <end position="457"/>
    </location>
</feature>
<dbReference type="InterPro" id="IPR032828">
    <property type="entry name" value="PolyA_RNA-bd"/>
</dbReference>
<evidence type="ECO:0000259" key="11">
    <source>
        <dbReference type="Pfam" id="PF12626"/>
    </source>
</evidence>
<feature type="region of interest" description="Disordered" evidence="9">
    <location>
        <begin position="424"/>
        <end position="481"/>
    </location>
</feature>
<proteinExistence type="inferred from homology"/>
<dbReference type="Gene3D" id="1.10.3090.10">
    <property type="entry name" value="cca-adding enzyme, domain 2"/>
    <property type="match status" value="1"/>
</dbReference>
<dbReference type="AlphaFoldDB" id="A0A157LCP2"/>
<dbReference type="Gene3D" id="3.30.460.10">
    <property type="entry name" value="Beta Polymerase, domain 2"/>
    <property type="match status" value="1"/>
</dbReference>
<dbReference type="EC" id="2.7.7.19" evidence="7"/>
<keyword evidence="5 7" id="KW-0694">RNA-binding</keyword>
<dbReference type="PANTHER" id="PTHR43051:SF1">
    <property type="entry name" value="POLYNUCLEOTIDE ADENYLYLTRANSFERASE FAMILY PROTEIN"/>
    <property type="match status" value="1"/>
</dbReference>
<dbReference type="EMBL" id="FKBS01000007">
    <property type="protein sequence ID" value="SAH94216.1"/>
    <property type="molecule type" value="Genomic_DNA"/>
</dbReference>
<dbReference type="HAMAP" id="MF_00957">
    <property type="entry name" value="PolyA_pol"/>
    <property type="match status" value="1"/>
</dbReference>
<organism evidence="13 14">
    <name type="scientific">Bordetella ansorpii</name>
    <dbReference type="NCBI Taxonomy" id="288768"/>
    <lineage>
        <taxon>Bacteria</taxon>
        <taxon>Pseudomonadati</taxon>
        <taxon>Pseudomonadota</taxon>
        <taxon>Betaproteobacteria</taxon>
        <taxon>Burkholderiales</taxon>
        <taxon>Alcaligenaceae</taxon>
        <taxon>Bordetella</taxon>
    </lineage>
</organism>
<name>A0A157LCP2_9BORD</name>
<evidence type="ECO:0000313" key="13">
    <source>
        <dbReference type="EMBL" id="SAH94216.1"/>
    </source>
</evidence>
<evidence type="ECO:0000259" key="12">
    <source>
        <dbReference type="Pfam" id="PF12627"/>
    </source>
</evidence>
<dbReference type="SUPFAM" id="SSF81891">
    <property type="entry name" value="Poly A polymerase C-terminal region-like"/>
    <property type="match status" value="1"/>
</dbReference>
<feature type="active site" evidence="7">
    <location>
        <position position="73"/>
    </location>
</feature>
<keyword evidence="1 7" id="KW-0507">mRNA processing</keyword>
<evidence type="ECO:0000256" key="1">
    <source>
        <dbReference type="ARBA" id="ARBA00022664"/>
    </source>
</evidence>
<dbReference type="CDD" id="cd05398">
    <property type="entry name" value="NT_ClassII-CCAase"/>
    <property type="match status" value="1"/>
</dbReference>
<dbReference type="GO" id="GO:1990817">
    <property type="term" value="F:poly(A) RNA polymerase activity"/>
    <property type="evidence" value="ECO:0007669"/>
    <property type="project" value="UniProtKB-UniRule"/>
</dbReference>
<evidence type="ECO:0000256" key="8">
    <source>
        <dbReference type="RuleBase" id="RU003953"/>
    </source>
</evidence>
<comment type="similarity">
    <text evidence="7 8">Belongs to the tRNA nucleotidyltransferase/poly(A) polymerase family.</text>
</comment>
<comment type="function">
    <text evidence="7">Adds poly(A) tail to the 3' end of many RNAs, which usually targets these RNAs for decay. Plays a significant role in the global control of gene expression, through influencing the rate of transcript degradation, and in the general RNA quality control.</text>
</comment>
<reference evidence="13 14" key="1">
    <citation type="submission" date="2016-03" db="EMBL/GenBank/DDBJ databases">
        <authorList>
            <consortium name="Pathogen Informatics"/>
        </authorList>
    </citation>
    <scope>NUCLEOTIDE SEQUENCE [LARGE SCALE GENOMIC DNA]</scope>
    <source>
        <strain evidence="13 14">NCTC13364</strain>
    </source>
</reference>
<keyword evidence="13" id="KW-0548">Nucleotidyltransferase</keyword>
<feature type="domain" description="tRNA nucleotidyltransferase/poly(A) polymerase RNA and SrmB- binding" evidence="12">
    <location>
        <begin position="209"/>
        <end position="267"/>
    </location>
</feature>
<evidence type="ECO:0000256" key="6">
    <source>
        <dbReference type="ARBA" id="ARBA00023163"/>
    </source>
</evidence>
<keyword evidence="3 7" id="KW-0547">Nucleotide-binding</keyword>
<keyword evidence="2 7" id="KW-0808">Transferase</keyword>
<sequence length="481" mass="53984">MITTTIKKFVGRLFGPTVAGGPLRIERERHGIDRRNVSRHAIKVCEVLRQHGYEAYIVGGAVRDLIVGLEPKDFDVATNATPEQIRPLFRRARIIGRRFQLVHVVFGQEIIETSTFRAPADENQETDEHGRILRDNVFGTQEQDAARRDFTMNALYYDPHTEEVIDYHNGVQDLKKRQISMIGDPIKRYREDPVRMLRAVRFAAKLNGTIEQSTRQPIRTMAGLIENVPASRLFDEMLKLLTCGHAMDCLRQLREEGLHHGLLPLLDVVLEQPGGEDFVEQALERTDARVRSGKAISPSFLFAVLLWRLVDARWKQLRAQGEHTMPALVQAADSVLDEQTEKLAIQRRFSSDMREIWFMQPRFERRQGKTVYRMIEQPRFRAACDFLQLRAASGEFDSVLAQWWMDLANADDATRAEMIEDTARLPREGSGAGAGSGGEAGVGAGEGPARKRRPRRRRSGGGGGRGGDNSGNAGPAPADGA</sequence>
<evidence type="ECO:0000256" key="7">
    <source>
        <dbReference type="HAMAP-Rule" id="MF_00957"/>
    </source>
</evidence>
<dbReference type="RefSeq" id="WP_082887057.1">
    <property type="nucleotide sequence ID" value="NZ_FKBS01000007.1"/>
</dbReference>
<feature type="domain" description="Poly A polymerase head" evidence="10">
    <location>
        <begin position="55"/>
        <end position="179"/>
    </location>
</feature>
<feature type="active site" evidence="7">
    <location>
        <position position="149"/>
    </location>
</feature>
<feature type="compositionally biased region" description="Gly residues" evidence="9">
    <location>
        <begin position="460"/>
        <end position="469"/>
    </location>
</feature>
<dbReference type="SUPFAM" id="SSF81301">
    <property type="entry name" value="Nucleotidyltransferase"/>
    <property type="match status" value="1"/>
</dbReference>
<dbReference type="GO" id="GO:0043633">
    <property type="term" value="P:polyadenylation-dependent RNA catabolic process"/>
    <property type="evidence" value="ECO:0007669"/>
    <property type="project" value="InterPro"/>
</dbReference>
<dbReference type="Pfam" id="PF12626">
    <property type="entry name" value="PolyA_pol_arg_C"/>
    <property type="match status" value="1"/>
</dbReference>
<gene>
    <name evidence="7 13" type="primary">pcnB</name>
    <name evidence="13" type="ORF">SAMEA1982600_00673</name>
</gene>
<feature type="active site" evidence="7">
    <location>
        <position position="75"/>
    </location>
</feature>
<protein>
    <recommendedName>
        <fullName evidence="7">Poly(A) polymerase I</fullName>
        <shortName evidence="7">PAP I</shortName>
        <ecNumber evidence="7">2.7.7.19</ecNumber>
    </recommendedName>
</protein>
<dbReference type="OrthoDB" id="9805698at2"/>
<dbReference type="InterPro" id="IPR043519">
    <property type="entry name" value="NT_sf"/>
</dbReference>
<feature type="compositionally biased region" description="Basic residues" evidence="9">
    <location>
        <begin position="450"/>
        <end position="459"/>
    </location>
</feature>